<dbReference type="InterPro" id="IPR045851">
    <property type="entry name" value="AMP-bd_C_sf"/>
</dbReference>
<reference evidence="5 7" key="1">
    <citation type="submission" date="2016-10" db="EMBL/GenBank/DDBJ databases">
        <authorList>
            <person name="Varghese N."/>
            <person name="Submissions S."/>
        </authorList>
    </citation>
    <scope>NUCLEOTIDE SEQUENCE [LARGE SCALE GENOMIC DNA]</scope>
    <source>
        <strain evidence="5 7">BS2976</strain>
    </source>
</reference>
<protein>
    <submittedName>
        <fullName evidence="6">AMP-binding protein</fullName>
    </submittedName>
    <submittedName>
        <fullName evidence="5">Fatty-acyl-CoA synthase</fullName>
    </submittedName>
</protein>
<comment type="caution">
    <text evidence="6">The sequence shown here is derived from an EMBL/GenBank/DDBJ whole genome shotgun (WGS) entry which is preliminary data.</text>
</comment>
<sequence length="537" mass="58488">MTSDKSRFARENLPGDPYAMLLHCANRWPDKEALVFDSTPQRLTFSQWLLASQTLACALRRRGIQPGSSVALWAENRIEWPIAQVAIAAIGAVLVPVNTHFREDDLLHVLDHSQSVAILLSARFRSSDYLSMTLDTRNRLPLLRDVICFDGPGLHAENCWSYAALMSEGPQLPFQAWPWSPRELASIQYTSGTTGRPKGAELCFEGMLMNARGTVARLAVTAEDRWTSIIPLFHCAGCIMNVLSALAAGATYVGVSAFEAERMLHLVEAERCTLLTGVPTSYLAMLEHPRRTQYDLGSLRAGTCGGADCDPALLERCASAFPIPGLVQVYGQTEASTLIALDSCESAQRFTTAGMPLPGMQVRVCDPDNGQVLACGETGQVQVRGPMVMLGYHRDPLETTRCIDLDGWMQTGDLGRVTADGRVELVGGRLRDMIIRGGENIYPVEVENLLRGHPAITEIAVFAMPDPFYGEVVAAAVELGGALSAAQVKQACAGKIAGFKHPSRVFKVSQWPMTSSGKILKRELKAQAMAMQLEELP</sequence>
<keyword evidence="7" id="KW-1185">Reference proteome</keyword>
<feature type="domain" description="AMP-dependent synthetase/ligase" evidence="3">
    <location>
        <begin position="24"/>
        <end position="393"/>
    </location>
</feature>
<accession>A0A1H1E5A0</accession>
<dbReference type="SUPFAM" id="SSF56801">
    <property type="entry name" value="Acetyl-CoA synthetase-like"/>
    <property type="match status" value="1"/>
</dbReference>
<dbReference type="InterPro" id="IPR025110">
    <property type="entry name" value="AMP-bd_C"/>
</dbReference>
<dbReference type="AlphaFoldDB" id="A0A1H1E5A0"/>
<dbReference type="PROSITE" id="PS00455">
    <property type="entry name" value="AMP_BINDING"/>
    <property type="match status" value="1"/>
</dbReference>
<dbReference type="Proteomes" id="UP000198740">
    <property type="component" value="Unassembled WGS sequence"/>
</dbReference>
<gene>
    <name evidence="6" type="ORF">FIV39_30735</name>
    <name evidence="5" type="ORF">SAMN04490186_2134</name>
</gene>
<dbReference type="PANTHER" id="PTHR43201">
    <property type="entry name" value="ACYL-COA SYNTHETASE"/>
    <property type="match status" value="1"/>
</dbReference>
<dbReference type="Gene3D" id="3.40.50.12780">
    <property type="entry name" value="N-terminal domain of ligase-like"/>
    <property type="match status" value="1"/>
</dbReference>
<dbReference type="InterPro" id="IPR042099">
    <property type="entry name" value="ANL_N_sf"/>
</dbReference>
<feature type="domain" description="AMP-binding enzyme C-terminal" evidence="4">
    <location>
        <begin position="445"/>
        <end position="518"/>
    </location>
</feature>
<dbReference type="Proteomes" id="UP000317267">
    <property type="component" value="Unassembled WGS sequence"/>
</dbReference>
<dbReference type="RefSeq" id="WP_017736575.1">
    <property type="nucleotide sequence ID" value="NZ_FNKM01000002.1"/>
</dbReference>
<proteinExistence type="inferred from homology"/>
<dbReference type="EMBL" id="FNKM01000002">
    <property type="protein sequence ID" value="SDQ83306.1"/>
    <property type="molecule type" value="Genomic_DNA"/>
</dbReference>
<evidence type="ECO:0000313" key="5">
    <source>
        <dbReference type="EMBL" id="SDQ83306.1"/>
    </source>
</evidence>
<reference evidence="6 8" key="2">
    <citation type="submission" date="2019-06" db="EMBL/GenBank/DDBJ databases">
        <title>Pseudomonas bimorpha sp. nov. isolated from bovine raw milk and skim milk concentrate.</title>
        <authorList>
            <person name="Hofmann K."/>
            <person name="Huptas C."/>
            <person name="Doll E."/>
            <person name="Scherer S."/>
            <person name="Wenning M."/>
        </authorList>
    </citation>
    <scope>NUCLEOTIDE SEQUENCE [LARGE SCALE GENOMIC DNA]</scope>
    <source>
        <strain evidence="6 8">DSM 17515</strain>
    </source>
</reference>
<organism evidence="6 8">
    <name type="scientific">Pseudomonas grimontii</name>
    <dbReference type="NCBI Taxonomy" id="129847"/>
    <lineage>
        <taxon>Bacteria</taxon>
        <taxon>Pseudomonadati</taxon>
        <taxon>Pseudomonadota</taxon>
        <taxon>Gammaproteobacteria</taxon>
        <taxon>Pseudomonadales</taxon>
        <taxon>Pseudomonadaceae</taxon>
        <taxon>Pseudomonas</taxon>
    </lineage>
</organism>
<name>A0A1H1E5A0_9PSED</name>
<evidence type="ECO:0000256" key="1">
    <source>
        <dbReference type="ARBA" id="ARBA00006432"/>
    </source>
</evidence>
<evidence type="ECO:0000313" key="7">
    <source>
        <dbReference type="Proteomes" id="UP000198740"/>
    </source>
</evidence>
<evidence type="ECO:0000313" key="6">
    <source>
        <dbReference type="EMBL" id="TWR54796.1"/>
    </source>
</evidence>
<evidence type="ECO:0000259" key="3">
    <source>
        <dbReference type="Pfam" id="PF00501"/>
    </source>
</evidence>
<keyword evidence="2" id="KW-0436">Ligase</keyword>
<dbReference type="OrthoDB" id="9803968at2"/>
<comment type="similarity">
    <text evidence="1">Belongs to the ATP-dependent AMP-binding enzyme family.</text>
</comment>
<dbReference type="GO" id="GO:0031956">
    <property type="term" value="F:medium-chain fatty acid-CoA ligase activity"/>
    <property type="evidence" value="ECO:0007669"/>
    <property type="project" value="TreeGrafter"/>
</dbReference>
<dbReference type="PANTHER" id="PTHR43201:SF5">
    <property type="entry name" value="MEDIUM-CHAIN ACYL-COA LIGASE ACSF2, MITOCHONDRIAL"/>
    <property type="match status" value="1"/>
</dbReference>
<dbReference type="Pfam" id="PF00501">
    <property type="entry name" value="AMP-binding"/>
    <property type="match status" value="1"/>
</dbReference>
<dbReference type="GO" id="GO:0006631">
    <property type="term" value="P:fatty acid metabolic process"/>
    <property type="evidence" value="ECO:0007669"/>
    <property type="project" value="TreeGrafter"/>
</dbReference>
<dbReference type="InterPro" id="IPR000873">
    <property type="entry name" value="AMP-dep_synth/lig_dom"/>
</dbReference>
<dbReference type="Gene3D" id="3.30.300.30">
    <property type="match status" value="1"/>
</dbReference>
<evidence type="ECO:0000259" key="4">
    <source>
        <dbReference type="Pfam" id="PF13193"/>
    </source>
</evidence>
<dbReference type="EMBL" id="VFES01000033">
    <property type="protein sequence ID" value="TWR54796.1"/>
    <property type="molecule type" value="Genomic_DNA"/>
</dbReference>
<evidence type="ECO:0000313" key="8">
    <source>
        <dbReference type="Proteomes" id="UP000317267"/>
    </source>
</evidence>
<dbReference type="InterPro" id="IPR020845">
    <property type="entry name" value="AMP-binding_CS"/>
</dbReference>
<dbReference type="Pfam" id="PF13193">
    <property type="entry name" value="AMP-binding_C"/>
    <property type="match status" value="1"/>
</dbReference>
<evidence type="ECO:0000256" key="2">
    <source>
        <dbReference type="ARBA" id="ARBA00022598"/>
    </source>
</evidence>